<keyword evidence="2" id="KW-1185">Reference proteome</keyword>
<reference evidence="1" key="2">
    <citation type="journal article" date="2022" name="New Phytol.">
        <title>Evolutionary transition to the ectomycorrhizal habit in the genomes of a hyperdiverse lineage of mushroom-forming fungi.</title>
        <authorList>
            <person name="Looney B."/>
            <person name="Miyauchi S."/>
            <person name="Morin E."/>
            <person name="Drula E."/>
            <person name="Courty P.E."/>
            <person name="Kohler A."/>
            <person name="Kuo A."/>
            <person name="LaButti K."/>
            <person name="Pangilinan J."/>
            <person name="Lipzen A."/>
            <person name="Riley R."/>
            <person name="Andreopoulos W."/>
            <person name="He G."/>
            <person name="Johnson J."/>
            <person name="Nolan M."/>
            <person name="Tritt A."/>
            <person name="Barry K.W."/>
            <person name="Grigoriev I.V."/>
            <person name="Nagy L.G."/>
            <person name="Hibbett D."/>
            <person name="Henrissat B."/>
            <person name="Matheny P.B."/>
            <person name="Labbe J."/>
            <person name="Martin F.M."/>
        </authorList>
    </citation>
    <scope>NUCLEOTIDE SEQUENCE</scope>
    <source>
        <strain evidence="1">EC-137</strain>
    </source>
</reference>
<gene>
    <name evidence="1" type="ORF">K488DRAFT_74950</name>
</gene>
<dbReference type="Proteomes" id="UP000814128">
    <property type="component" value="Unassembled WGS sequence"/>
</dbReference>
<accession>A0ACB8Q5B7</accession>
<sequence>MAVELHLRAETNDDQLQRCRASWGVSSKTYDVRREVGSRIQARVFPAGHSPDASRIRRRSLTVAAVPSSDPDKHRPDPSPPPRVCSSRPLVPRSRTPDEERHPSTLRRTVQPCSVRVRAPARARDNLKFARAARSRVYMLADVGQIGDARDPTRYARWIRRTLAPGGRHRGPHGKTRQGGAVGAQRCRVRRPARFLQATDLVVLTDEYSAGVELKPVARASPSIAPEQLIRICTFDPELRNRAVRSSCSTNRMHCIGRRALPRRCVPILVTWVRYLHTHFTHGMFFGTSPPLLVSRSFTGCIWESVCYGSSGNFTVGNKARLRGGAAEAVGSERKGGIPLRGGHNRMRKLEEGFPTLGNSLHGAKNFSGHGQLLRTEACASDQSGPSIRGPMERRMQLWDLLPHK</sequence>
<evidence type="ECO:0000313" key="2">
    <source>
        <dbReference type="Proteomes" id="UP000814128"/>
    </source>
</evidence>
<evidence type="ECO:0000313" key="1">
    <source>
        <dbReference type="EMBL" id="KAI0026944.1"/>
    </source>
</evidence>
<reference evidence="1" key="1">
    <citation type="submission" date="2021-02" db="EMBL/GenBank/DDBJ databases">
        <authorList>
            <consortium name="DOE Joint Genome Institute"/>
            <person name="Ahrendt S."/>
            <person name="Looney B.P."/>
            <person name="Miyauchi S."/>
            <person name="Morin E."/>
            <person name="Drula E."/>
            <person name="Courty P.E."/>
            <person name="Chicoki N."/>
            <person name="Fauchery L."/>
            <person name="Kohler A."/>
            <person name="Kuo A."/>
            <person name="Labutti K."/>
            <person name="Pangilinan J."/>
            <person name="Lipzen A."/>
            <person name="Riley R."/>
            <person name="Andreopoulos W."/>
            <person name="He G."/>
            <person name="Johnson J."/>
            <person name="Barry K.W."/>
            <person name="Grigoriev I.V."/>
            <person name="Nagy L."/>
            <person name="Hibbett D."/>
            <person name="Henrissat B."/>
            <person name="Matheny P.B."/>
            <person name="Labbe J."/>
            <person name="Martin F."/>
        </authorList>
    </citation>
    <scope>NUCLEOTIDE SEQUENCE</scope>
    <source>
        <strain evidence="1">EC-137</strain>
    </source>
</reference>
<name>A0ACB8Q5B7_9AGAM</name>
<organism evidence="1 2">
    <name type="scientific">Vararia minispora EC-137</name>
    <dbReference type="NCBI Taxonomy" id="1314806"/>
    <lineage>
        <taxon>Eukaryota</taxon>
        <taxon>Fungi</taxon>
        <taxon>Dikarya</taxon>
        <taxon>Basidiomycota</taxon>
        <taxon>Agaricomycotina</taxon>
        <taxon>Agaricomycetes</taxon>
        <taxon>Russulales</taxon>
        <taxon>Lachnocladiaceae</taxon>
        <taxon>Vararia</taxon>
    </lineage>
</organism>
<protein>
    <submittedName>
        <fullName evidence="1">Uncharacterized protein</fullName>
    </submittedName>
</protein>
<dbReference type="EMBL" id="MU274093">
    <property type="protein sequence ID" value="KAI0026944.1"/>
    <property type="molecule type" value="Genomic_DNA"/>
</dbReference>
<proteinExistence type="predicted"/>
<comment type="caution">
    <text evidence="1">The sequence shown here is derived from an EMBL/GenBank/DDBJ whole genome shotgun (WGS) entry which is preliminary data.</text>
</comment>